<evidence type="ECO:0000313" key="3">
    <source>
        <dbReference type="Proteomes" id="UP000192511"/>
    </source>
</evidence>
<feature type="compositionally biased region" description="Basic and acidic residues" evidence="1">
    <location>
        <begin position="1"/>
        <end position="10"/>
    </location>
</feature>
<organism evidence="2 3">
    <name type="scientific">Legionella anisa</name>
    <dbReference type="NCBI Taxonomy" id="28082"/>
    <lineage>
        <taxon>Bacteria</taxon>
        <taxon>Pseudomonadati</taxon>
        <taxon>Pseudomonadota</taxon>
        <taxon>Gammaproteobacteria</taxon>
        <taxon>Legionellales</taxon>
        <taxon>Legionellaceae</taxon>
        <taxon>Legionella</taxon>
    </lineage>
</organism>
<keyword evidence="3" id="KW-1185">Reference proteome</keyword>
<name>A0AAX0WS74_9GAMM</name>
<evidence type="ECO:0000313" key="2">
    <source>
        <dbReference type="EMBL" id="PNL61472.1"/>
    </source>
</evidence>
<dbReference type="Proteomes" id="UP000192511">
    <property type="component" value="Unassembled WGS sequence"/>
</dbReference>
<dbReference type="GeneID" id="98066230"/>
<accession>A0AAX0WS74</accession>
<proteinExistence type="predicted"/>
<sequence length="147" mass="16723">MEAFHTEKQKGTVKPPKSTPSDAIATITRDFQIYNGAKDRIKLEKGGVKQSGYLGNEEEVMKACEAKITALLDAKGWTKYFALPYQDIPEAIKNDRKSLDMTKEDSENLIKLCRNYCHDFQKFENKLQSEVSKLPEEDNNITAPSFQ</sequence>
<reference evidence="2" key="1">
    <citation type="submission" date="2017-12" db="EMBL/GenBank/DDBJ databases">
        <title>FDA dAtabase for Regulatory Grade micrObial Sequences (FDA-ARGOS): Supporting development and validation of Infectious Disease Dx tests.</title>
        <authorList>
            <person name="Kerrigan L."/>
            <person name="Tallon L.J."/>
            <person name="Sadzewicz L."/>
            <person name="Sengamalay N."/>
            <person name="Ott S."/>
            <person name="Godinez A."/>
            <person name="Nagaraj S."/>
            <person name="Vavikolanu K."/>
            <person name="Vyas G."/>
            <person name="Nadendla S."/>
            <person name="Aluvathingal J."/>
            <person name="Sichtig H."/>
        </authorList>
    </citation>
    <scope>NUCLEOTIDE SEQUENCE [LARGE SCALE GENOMIC DNA]</scope>
    <source>
        <strain evidence="2">FDAARGOS_200</strain>
    </source>
</reference>
<dbReference type="RefSeq" id="WP_019231974.1">
    <property type="nucleotide sequence ID" value="NZ_CAAAHR010000058.1"/>
</dbReference>
<evidence type="ECO:0000256" key="1">
    <source>
        <dbReference type="SAM" id="MobiDB-lite"/>
    </source>
</evidence>
<feature type="region of interest" description="Disordered" evidence="1">
    <location>
        <begin position="1"/>
        <end position="22"/>
    </location>
</feature>
<comment type="caution">
    <text evidence="2">The sequence shown here is derived from an EMBL/GenBank/DDBJ whole genome shotgun (WGS) entry which is preliminary data.</text>
</comment>
<protein>
    <submittedName>
        <fullName evidence="2">Uncharacterized protein</fullName>
    </submittedName>
</protein>
<dbReference type="AlphaFoldDB" id="A0AAX0WS74"/>
<gene>
    <name evidence="2" type="ORF">A6J39_009745</name>
</gene>
<dbReference type="EMBL" id="NBTX02000004">
    <property type="protein sequence ID" value="PNL61472.1"/>
    <property type="molecule type" value="Genomic_DNA"/>
</dbReference>